<dbReference type="GO" id="GO:0008083">
    <property type="term" value="F:growth factor activity"/>
    <property type="evidence" value="ECO:0007669"/>
    <property type="project" value="TreeGrafter"/>
</dbReference>
<feature type="signal peptide" evidence="1">
    <location>
        <begin position="1"/>
        <end position="26"/>
    </location>
</feature>
<evidence type="ECO:0000256" key="1">
    <source>
        <dbReference type="SAM" id="SignalP"/>
    </source>
</evidence>
<dbReference type="Ensembl" id="ENSSMAT00000021413.2">
    <property type="protein sequence ID" value="ENSSMAP00000021161.2"/>
    <property type="gene ID" value="ENSSMAG00000012964.2"/>
</dbReference>
<dbReference type="InterPro" id="IPR020462">
    <property type="entry name" value="IL-11B_fish"/>
</dbReference>
<sequence length="202" mass="22781">FSVICDSAPCLLHLLLLAELFVPSSSGPAHSSSLCGLFRSMTPRVETLTHLSKKLHELSDNEVLNFAAVEKRLDDLPHMQHTAAHIPSLEVNESLSQLHVFIQSFKLHVDWLKTAKENFSLPYESAEGASTQLLLLSNLLNMSLHQMREEAPRSPPPSLPIVSTAFDVLQFSVEISEQLQVFCNWSKRVLRHLKRLSRCPRH</sequence>
<dbReference type="PRINTS" id="PR01944">
    <property type="entry name" value="INTLKN11FISH"/>
</dbReference>
<dbReference type="PRINTS" id="PR01946">
    <property type="entry name" value="IL11BFISH"/>
</dbReference>
<dbReference type="Pfam" id="PF07400">
    <property type="entry name" value="IL11"/>
    <property type="match status" value="1"/>
</dbReference>
<dbReference type="GO" id="GO:0008284">
    <property type="term" value="P:positive regulation of cell population proliferation"/>
    <property type="evidence" value="ECO:0007669"/>
    <property type="project" value="TreeGrafter"/>
</dbReference>
<accession>A0A8D3ANX6</accession>
<proteinExistence type="predicted"/>
<feature type="chain" id="PRO_5034728414" evidence="1">
    <location>
        <begin position="27"/>
        <end position="202"/>
    </location>
</feature>
<dbReference type="PANTHER" id="PTHR16922">
    <property type="entry name" value="INTERLEUKIN 11"/>
    <property type="match status" value="1"/>
</dbReference>
<dbReference type="InterPro" id="IPR022356">
    <property type="entry name" value="IL-11_fish"/>
</dbReference>
<dbReference type="GeneTree" id="ENSGT00390000007165"/>
<dbReference type="GO" id="GO:0005125">
    <property type="term" value="F:cytokine activity"/>
    <property type="evidence" value="ECO:0007669"/>
    <property type="project" value="TreeGrafter"/>
</dbReference>
<dbReference type="GO" id="GO:0005737">
    <property type="term" value="C:cytoplasm"/>
    <property type="evidence" value="ECO:0007669"/>
    <property type="project" value="TreeGrafter"/>
</dbReference>
<reference evidence="2" key="2">
    <citation type="submission" date="2025-08" db="UniProtKB">
        <authorList>
            <consortium name="Ensembl"/>
        </authorList>
    </citation>
    <scope>IDENTIFICATION</scope>
</reference>
<evidence type="ECO:0000313" key="2">
    <source>
        <dbReference type="Ensembl" id="ENSSMAP00000021161.2"/>
    </source>
</evidence>
<gene>
    <name evidence="2" type="primary">LOC118292268</name>
</gene>
<organism evidence="2 3">
    <name type="scientific">Scophthalmus maximus</name>
    <name type="common">Turbot</name>
    <name type="synonym">Psetta maxima</name>
    <dbReference type="NCBI Taxonomy" id="52904"/>
    <lineage>
        <taxon>Eukaryota</taxon>
        <taxon>Metazoa</taxon>
        <taxon>Chordata</taxon>
        <taxon>Craniata</taxon>
        <taxon>Vertebrata</taxon>
        <taxon>Euteleostomi</taxon>
        <taxon>Actinopterygii</taxon>
        <taxon>Neopterygii</taxon>
        <taxon>Teleostei</taxon>
        <taxon>Neoteleostei</taxon>
        <taxon>Acanthomorphata</taxon>
        <taxon>Carangaria</taxon>
        <taxon>Pleuronectiformes</taxon>
        <taxon>Pleuronectoidei</taxon>
        <taxon>Scophthalmidae</taxon>
        <taxon>Scophthalmus</taxon>
    </lineage>
</organism>
<dbReference type="PANTHER" id="PTHR16922:SF0">
    <property type="entry name" value="INTERLEUKIN-11"/>
    <property type="match status" value="1"/>
</dbReference>
<protein>
    <submittedName>
        <fullName evidence="2">Interleukin 11b</fullName>
    </submittedName>
</protein>
<name>A0A8D3ANX6_SCOMX</name>
<dbReference type="SUPFAM" id="SSF47266">
    <property type="entry name" value="4-helical cytokines"/>
    <property type="match status" value="1"/>
</dbReference>
<dbReference type="InterPro" id="IPR020438">
    <property type="entry name" value="IL-11"/>
</dbReference>
<reference evidence="2" key="1">
    <citation type="submission" date="2023-05" db="EMBL/GenBank/DDBJ databases">
        <title>High-quality long-read genome of Scophthalmus maximus.</title>
        <authorList>
            <person name="Lien S."/>
            <person name="Martinez P."/>
        </authorList>
    </citation>
    <scope>NUCLEOTIDE SEQUENCE [LARGE SCALE GENOMIC DNA]</scope>
</reference>
<evidence type="ECO:0000313" key="3">
    <source>
        <dbReference type="Proteomes" id="UP000694558"/>
    </source>
</evidence>
<dbReference type="Gene3D" id="1.20.1250.10">
    <property type="match status" value="1"/>
</dbReference>
<keyword evidence="1" id="KW-0732">Signal</keyword>
<dbReference type="Proteomes" id="UP000694558">
    <property type="component" value="Chromosome 22"/>
</dbReference>
<dbReference type="GO" id="GO:0043410">
    <property type="term" value="P:positive regulation of MAPK cascade"/>
    <property type="evidence" value="ECO:0007669"/>
    <property type="project" value="TreeGrafter"/>
</dbReference>
<dbReference type="InterPro" id="IPR009079">
    <property type="entry name" value="4_helix_cytokine-like_core"/>
</dbReference>
<dbReference type="AlphaFoldDB" id="A0A8D3ANX6"/>